<proteinExistence type="predicted"/>
<sequence length="204" mass="23690">MSAFLGPIHYWLYHKIQLQQDWVEEIITLAQSKYHIDLRKECDIRYGVSERRALEEVIDESNIHGWLQSQVTQVEYKLAYTVTSLIEAKAESLQELEALFKAKGQATRMALQDNLDAQQLYGVISDSLLDGMPCDHASSIISQNEKKVVWQRNKCVHQKYWEAVQGDVAHYYCLRDAWLSGFVESKGDTWGKIDEKTYWIQKGE</sequence>
<name>A0AC61DBG6_9FIRM</name>
<reference evidence="1" key="1">
    <citation type="submission" date="2017-10" db="EMBL/GenBank/DDBJ databases">
        <title>Genome sequence of cellulolytic Lachnospiraceae bacterium XHS1971 isolated from hotspring sediment.</title>
        <authorList>
            <person name="Vasudevan G."/>
            <person name="Joshi A.J."/>
            <person name="Hivarkar S."/>
            <person name="Lanjekar V.B."/>
            <person name="Dhakephalkar P.K."/>
            <person name="Dagar S."/>
        </authorList>
    </citation>
    <scope>NUCLEOTIDE SEQUENCE</scope>
    <source>
        <strain evidence="1">XHS1971</strain>
    </source>
</reference>
<keyword evidence="2" id="KW-1185">Reference proteome</keyword>
<evidence type="ECO:0000313" key="2">
    <source>
        <dbReference type="Proteomes" id="UP000224460"/>
    </source>
</evidence>
<protein>
    <submittedName>
        <fullName evidence="1">Uncharacterized protein</fullName>
    </submittedName>
</protein>
<comment type="caution">
    <text evidence="1">The sequence shown here is derived from an EMBL/GenBank/DDBJ whole genome shotgun (WGS) entry which is preliminary data.</text>
</comment>
<dbReference type="EMBL" id="PEDL01000014">
    <property type="protein sequence ID" value="PHV70076.1"/>
    <property type="molecule type" value="Genomic_DNA"/>
</dbReference>
<dbReference type="Proteomes" id="UP000224460">
    <property type="component" value="Unassembled WGS sequence"/>
</dbReference>
<accession>A0AC61DBG6</accession>
<evidence type="ECO:0000313" key="1">
    <source>
        <dbReference type="EMBL" id="PHV70076.1"/>
    </source>
</evidence>
<gene>
    <name evidence="1" type="ORF">CS063_12280</name>
</gene>
<organism evidence="1 2">
    <name type="scientific">Sporanaerobium hydrogeniformans</name>
    <dbReference type="NCBI Taxonomy" id="3072179"/>
    <lineage>
        <taxon>Bacteria</taxon>
        <taxon>Bacillati</taxon>
        <taxon>Bacillota</taxon>
        <taxon>Clostridia</taxon>
        <taxon>Lachnospirales</taxon>
        <taxon>Lachnospiraceae</taxon>
        <taxon>Sporanaerobium</taxon>
    </lineage>
</organism>